<evidence type="ECO:0000313" key="2">
    <source>
        <dbReference type="EMBL" id="KAL0273990.1"/>
    </source>
</evidence>
<name>A0AAW2HVN1_9NEOP</name>
<gene>
    <name evidence="2" type="ORF">PYX00_006537</name>
</gene>
<sequence length="66" mass="7563">MRLIRRKRMTAKDSVTTKTKLPKVRTSQSSTPSDHGLDIAALDIGYVVRIRRWNQVQVEPPRTMGN</sequence>
<evidence type="ECO:0000256" key="1">
    <source>
        <dbReference type="SAM" id="MobiDB-lite"/>
    </source>
</evidence>
<dbReference type="EMBL" id="JARGDH010000003">
    <property type="protein sequence ID" value="KAL0273990.1"/>
    <property type="molecule type" value="Genomic_DNA"/>
</dbReference>
<protein>
    <submittedName>
        <fullName evidence="2">Uncharacterized protein</fullName>
    </submittedName>
</protein>
<dbReference type="AlphaFoldDB" id="A0AAW2HVN1"/>
<accession>A0AAW2HVN1</accession>
<reference evidence="2" key="1">
    <citation type="journal article" date="2024" name="Gigascience">
        <title>Chromosome-level genome of the poultry shaft louse Menopon gallinae provides insight into the host-switching and adaptive evolution of parasitic lice.</title>
        <authorList>
            <person name="Xu Y."/>
            <person name="Ma L."/>
            <person name="Liu S."/>
            <person name="Liang Y."/>
            <person name="Liu Q."/>
            <person name="He Z."/>
            <person name="Tian L."/>
            <person name="Duan Y."/>
            <person name="Cai W."/>
            <person name="Li H."/>
            <person name="Song F."/>
        </authorList>
    </citation>
    <scope>NUCLEOTIDE SEQUENCE</scope>
    <source>
        <strain evidence="2">Cailab_2023a</strain>
    </source>
</reference>
<feature type="compositionally biased region" description="Polar residues" evidence="1">
    <location>
        <begin position="13"/>
        <end position="33"/>
    </location>
</feature>
<comment type="caution">
    <text evidence="2">The sequence shown here is derived from an EMBL/GenBank/DDBJ whole genome shotgun (WGS) entry which is preliminary data.</text>
</comment>
<proteinExistence type="predicted"/>
<organism evidence="2">
    <name type="scientific">Menopon gallinae</name>
    <name type="common">poultry shaft louse</name>
    <dbReference type="NCBI Taxonomy" id="328185"/>
    <lineage>
        <taxon>Eukaryota</taxon>
        <taxon>Metazoa</taxon>
        <taxon>Ecdysozoa</taxon>
        <taxon>Arthropoda</taxon>
        <taxon>Hexapoda</taxon>
        <taxon>Insecta</taxon>
        <taxon>Pterygota</taxon>
        <taxon>Neoptera</taxon>
        <taxon>Paraneoptera</taxon>
        <taxon>Psocodea</taxon>
        <taxon>Troctomorpha</taxon>
        <taxon>Phthiraptera</taxon>
        <taxon>Amblycera</taxon>
        <taxon>Menoponidae</taxon>
        <taxon>Menopon</taxon>
    </lineage>
</organism>
<feature type="region of interest" description="Disordered" evidence="1">
    <location>
        <begin position="1"/>
        <end position="35"/>
    </location>
</feature>